<dbReference type="GO" id="GO:0004814">
    <property type="term" value="F:arginine-tRNA ligase activity"/>
    <property type="evidence" value="ECO:0007669"/>
    <property type="project" value="UniProtKB-EC"/>
</dbReference>
<dbReference type="InterPro" id="IPR008909">
    <property type="entry name" value="DALR_anticod-bd"/>
</dbReference>
<keyword evidence="7 9" id="KW-0030">Aminoacyl-tRNA synthetase</keyword>
<reference evidence="14" key="1">
    <citation type="journal article" date="2019" name="Int. J. Syst. Evol. Microbiol.">
        <title>The Global Catalogue of Microorganisms (GCM) 10K type strain sequencing project: providing services to taxonomists for standard genome sequencing and annotation.</title>
        <authorList>
            <consortium name="The Broad Institute Genomics Platform"/>
            <consortium name="The Broad Institute Genome Sequencing Center for Infectious Disease"/>
            <person name="Wu L."/>
            <person name="Ma J."/>
        </authorList>
    </citation>
    <scope>NUCLEOTIDE SEQUENCE [LARGE SCALE GENOMIC DNA]</scope>
    <source>
        <strain evidence="14">CCUG 57401</strain>
    </source>
</reference>
<evidence type="ECO:0000313" key="14">
    <source>
        <dbReference type="Proteomes" id="UP001596037"/>
    </source>
</evidence>
<evidence type="ECO:0000256" key="10">
    <source>
        <dbReference type="RuleBase" id="RU363038"/>
    </source>
</evidence>
<dbReference type="InterPro" id="IPR005148">
    <property type="entry name" value="Arg-tRNA-synth_N"/>
</dbReference>
<dbReference type="SUPFAM" id="SSF55190">
    <property type="entry name" value="Arginyl-tRNA synthetase (ArgRS), N-terminal 'additional' domain"/>
    <property type="match status" value="1"/>
</dbReference>
<organism evidence="13 14">
    <name type="scientific">Caenimonas terrae</name>
    <dbReference type="NCBI Taxonomy" id="696074"/>
    <lineage>
        <taxon>Bacteria</taxon>
        <taxon>Pseudomonadati</taxon>
        <taxon>Pseudomonadota</taxon>
        <taxon>Betaproteobacteria</taxon>
        <taxon>Burkholderiales</taxon>
        <taxon>Comamonadaceae</taxon>
        <taxon>Caenimonas</taxon>
    </lineage>
</organism>
<evidence type="ECO:0000259" key="11">
    <source>
        <dbReference type="SMART" id="SM00836"/>
    </source>
</evidence>
<dbReference type="Proteomes" id="UP001596037">
    <property type="component" value="Unassembled WGS sequence"/>
</dbReference>
<dbReference type="InterPro" id="IPR001278">
    <property type="entry name" value="Arg-tRNA-ligase"/>
</dbReference>
<dbReference type="CDD" id="cd00671">
    <property type="entry name" value="ArgRS_core"/>
    <property type="match status" value="1"/>
</dbReference>
<dbReference type="RefSeq" id="WP_376848387.1">
    <property type="nucleotide sequence ID" value="NZ_JBHSMF010000002.1"/>
</dbReference>
<evidence type="ECO:0000256" key="4">
    <source>
        <dbReference type="ARBA" id="ARBA00022741"/>
    </source>
</evidence>
<dbReference type="PROSITE" id="PS00178">
    <property type="entry name" value="AA_TRNA_LIGASE_I"/>
    <property type="match status" value="1"/>
</dbReference>
<proteinExistence type="inferred from homology"/>
<dbReference type="InterPro" id="IPR036695">
    <property type="entry name" value="Arg-tRNA-synth_N_sf"/>
</dbReference>
<feature type="domain" description="DALR anticodon binding" evidence="11">
    <location>
        <begin position="440"/>
        <end position="557"/>
    </location>
</feature>
<evidence type="ECO:0000256" key="5">
    <source>
        <dbReference type="ARBA" id="ARBA00022840"/>
    </source>
</evidence>
<dbReference type="Gene3D" id="1.10.730.10">
    <property type="entry name" value="Isoleucyl-tRNA Synthetase, Domain 1"/>
    <property type="match status" value="1"/>
</dbReference>
<evidence type="ECO:0000256" key="3">
    <source>
        <dbReference type="ARBA" id="ARBA00022598"/>
    </source>
</evidence>
<dbReference type="PRINTS" id="PR01038">
    <property type="entry name" value="TRNASYNTHARG"/>
</dbReference>
<dbReference type="Pfam" id="PF03485">
    <property type="entry name" value="Arg_tRNA_synt_N"/>
    <property type="match status" value="1"/>
</dbReference>
<dbReference type="CDD" id="cd07956">
    <property type="entry name" value="Anticodon_Ia_Arg"/>
    <property type="match status" value="1"/>
</dbReference>
<feature type="domain" description="Arginyl tRNA synthetase N-terminal" evidence="12">
    <location>
        <begin position="6"/>
        <end position="92"/>
    </location>
</feature>
<comment type="similarity">
    <text evidence="1 9 10">Belongs to the class-I aminoacyl-tRNA synthetase family.</text>
</comment>
<keyword evidence="3 9" id="KW-0436">Ligase</keyword>
<dbReference type="SUPFAM" id="SSF52374">
    <property type="entry name" value="Nucleotidylyl transferase"/>
    <property type="match status" value="1"/>
</dbReference>
<evidence type="ECO:0000256" key="7">
    <source>
        <dbReference type="ARBA" id="ARBA00023146"/>
    </source>
</evidence>
<dbReference type="EMBL" id="JBHSMF010000002">
    <property type="protein sequence ID" value="MFC5496364.1"/>
    <property type="molecule type" value="Genomic_DNA"/>
</dbReference>
<evidence type="ECO:0000256" key="8">
    <source>
        <dbReference type="ARBA" id="ARBA00049339"/>
    </source>
</evidence>
<dbReference type="PANTHER" id="PTHR11956:SF5">
    <property type="entry name" value="ARGININE--TRNA LIGASE, CYTOPLASMIC"/>
    <property type="match status" value="1"/>
</dbReference>
<dbReference type="Gene3D" id="3.30.1360.70">
    <property type="entry name" value="Arginyl tRNA synthetase N-terminal domain"/>
    <property type="match status" value="1"/>
</dbReference>
<dbReference type="EC" id="6.1.1.19" evidence="9"/>
<dbReference type="SUPFAM" id="SSF47323">
    <property type="entry name" value="Anticodon-binding domain of a subclass of class I aminoacyl-tRNA synthetases"/>
    <property type="match status" value="1"/>
</dbReference>
<gene>
    <name evidence="9 13" type="primary">argS</name>
    <name evidence="13" type="ORF">ACFPOE_02375</name>
</gene>
<evidence type="ECO:0000313" key="13">
    <source>
        <dbReference type="EMBL" id="MFC5496364.1"/>
    </source>
</evidence>
<dbReference type="NCBIfam" id="TIGR00456">
    <property type="entry name" value="argS"/>
    <property type="match status" value="1"/>
</dbReference>
<dbReference type="PANTHER" id="PTHR11956">
    <property type="entry name" value="ARGINYL-TRNA SYNTHETASE"/>
    <property type="match status" value="1"/>
</dbReference>
<dbReference type="InterPro" id="IPR009080">
    <property type="entry name" value="tRNAsynth_Ia_anticodon-bd"/>
</dbReference>
<evidence type="ECO:0000259" key="12">
    <source>
        <dbReference type="SMART" id="SM01016"/>
    </source>
</evidence>
<dbReference type="SMART" id="SM01016">
    <property type="entry name" value="Arg_tRNA_synt_N"/>
    <property type="match status" value="1"/>
</dbReference>
<dbReference type="Gene3D" id="3.40.50.620">
    <property type="entry name" value="HUPs"/>
    <property type="match status" value="1"/>
</dbReference>
<evidence type="ECO:0000256" key="9">
    <source>
        <dbReference type="HAMAP-Rule" id="MF_00123"/>
    </source>
</evidence>
<name>A0ABW0N6S8_9BURK</name>
<dbReference type="InterPro" id="IPR035684">
    <property type="entry name" value="ArgRS_core"/>
</dbReference>
<dbReference type="Pfam" id="PF00750">
    <property type="entry name" value="tRNA-synt_1d"/>
    <property type="match status" value="1"/>
</dbReference>
<dbReference type="SMART" id="SM00836">
    <property type="entry name" value="DALR_1"/>
    <property type="match status" value="1"/>
</dbReference>
<feature type="short sequence motif" description="'HIGH' region" evidence="9">
    <location>
        <begin position="128"/>
        <end position="138"/>
    </location>
</feature>
<comment type="subcellular location">
    <subcellularLocation>
        <location evidence="9">Cytoplasm</location>
    </subcellularLocation>
</comment>
<comment type="caution">
    <text evidence="13">The sequence shown here is derived from an EMBL/GenBank/DDBJ whole genome shotgun (WGS) entry which is preliminary data.</text>
</comment>
<evidence type="ECO:0000256" key="1">
    <source>
        <dbReference type="ARBA" id="ARBA00005594"/>
    </source>
</evidence>
<evidence type="ECO:0000256" key="2">
    <source>
        <dbReference type="ARBA" id="ARBA00022490"/>
    </source>
</evidence>
<protein>
    <recommendedName>
        <fullName evidence="9">Arginine--tRNA ligase</fullName>
        <ecNumber evidence="9">6.1.1.19</ecNumber>
    </recommendedName>
    <alternativeName>
        <fullName evidence="9">Arginyl-tRNA synthetase</fullName>
        <shortName evidence="9">ArgRS</shortName>
    </alternativeName>
</protein>
<dbReference type="InterPro" id="IPR001412">
    <property type="entry name" value="aa-tRNA-synth_I_CS"/>
</dbReference>
<comment type="subunit">
    <text evidence="9">Monomer.</text>
</comment>
<accession>A0ABW0N6S8</accession>
<sequence length="557" mass="61439">MLHVKQELLASLAASLDKLSPGAGEKAAFESPKAAAHGDLASTAAMQLAKPLKQNPRQVAESLKADLMAGPAFQQWVEAIDIAGPGFINIRLKPQAKQAVVREVLAAGEAFGSRPRNGQHVLVEFVSANPTGPLHVGHGRQAALGDAICNLYATQGWDVWREFYYNDAGVQIATLATSTQLRAKGIKPGDPRWPEQAYNGDYIQDIADDFLAKKTVKSDDREYTASGDVEDLESIRLFAVAYLRHEQDLDLQAFSVRFDSYFLESSLYTSGKVEDAVRRLQQSGKTYEQDGALWLKSTDYGDDKDRVMRKGDGSYTYFVPDVAYHIDKWQRGFVKVVNIQGTDHHGTIARVRAGLQAADVGIPQGYPDYVLHTMVRVMRGGQEVKLSKRAGSYVTLRDLIEWTSKDAVRFFLASRKADTEYSFDVDLAVAKNNDNPVYYVQYAHARICSVLANWGGDVASLKEADLSPLQSPPALNLMLLLAKYPDMLADAARDLAPHDVTFYLRELAAAYHSYYDAERILVDDEAVKKARLALVAATARVLHNGLQVLGVNAPQKM</sequence>
<keyword evidence="6 9" id="KW-0648">Protein biosynthesis</keyword>
<dbReference type="Pfam" id="PF05746">
    <property type="entry name" value="DALR_1"/>
    <property type="match status" value="1"/>
</dbReference>
<keyword evidence="5 9" id="KW-0067">ATP-binding</keyword>
<comment type="catalytic activity">
    <reaction evidence="8 9">
        <text>tRNA(Arg) + L-arginine + ATP = L-arginyl-tRNA(Arg) + AMP + diphosphate</text>
        <dbReference type="Rhea" id="RHEA:20301"/>
        <dbReference type="Rhea" id="RHEA-COMP:9658"/>
        <dbReference type="Rhea" id="RHEA-COMP:9673"/>
        <dbReference type="ChEBI" id="CHEBI:30616"/>
        <dbReference type="ChEBI" id="CHEBI:32682"/>
        <dbReference type="ChEBI" id="CHEBI:33019"/>
        <dbReference type="ChEBI" id="CHEBI:78442"/>
        <dbReference type="ChEBI" id="CHEBI:78513"/>
        <dbReference type="ChEBI" id="CHEBI:456215"/>
        <dbReference type="EC" id="6.1.1.19"/>
    </reaction>
</comment>
<evidence type="ECO:0000256" key="6">
    <source>
        <dbReference type="ARBA" id="ARBA00022917"/>
    </source>
</evidence>
<keyword evidence="2 9" id="KW-0963">Cytoplasm</keyword>
<keyword evidence="14" id="KW-1185">Reference proteome</keyword>
<dbReference type="InterPro" id="IPR014729">
    <property type="entry name" value="Rossmann-like_a/b/a_fold"/>
</dbReference>
<dbReference type="HAMAP" id="MF_00123">
    <property type="entry name" value="Arg_tRNA_synth"/>
    <property type="match status" value="1"/>
</dbReference>
<keyword evidence="4 9" id="KW-0547">Nucleotide-binding</keyword>